<gene>
    <name evidence="9" type="ORF">NSA23_16005</name>
</gene>
<keyword evidence="2" id="KW-0479">Metal-binding</keyword>
<dbReference type="Gene3D" id="2.60.120.10">
    <property type="entry name" value="Jelly Rolls"/>
    <property type="match status" value="1"/>
</dbReference>
<comment type="catalytic activity">
    <reaction evidence="6">
        <text>D-lyxose = D-xylulose</text>
        <dbReference type="Rhea" id="RHEA:14201"/>
        <dbReference type="ChEBI" id="CHEBI:16789"/>
        <dbReference type="ChEBI" id="CHEBI:17140"/>
        <dbReference type="EC" id="5.3.1.15"/>
    </reaction>
</comment>
<dbReference type="InterPro" id="IPR011051">
    <property type="entry name" value="RmlC_Cupin_sf"/>
</dbReference>
<evidence type="ECO:0000256" key="3">
    <source>
        <dbReference type="ARBA" id="ARBA00023211"/>
    </source>
</evidence>
<evidence type="ECO:0000256" key="1">
    <source>
        <dbReference type="ARBA" id="ARBA00001936"/>
    </source>
</evidence>
<sequence>MKKELVDSIRKRTYEYFKKANIALTEDEIENIEVADFGLDNIEKIGLQLVTYINNNRYCAKEMVLFPTQTCPEHRHPEREDGSEGKMETFRCRWGKVYLYIEGERTTNPKAKPPKGYESSYTAFHEIILEPGEQFTIQPNTCHWFQAGEEGAIVSEFSSNSDDASDIFTDENIKRLPEY</sequence>
<evidence type="ECO:0000313" key="9">
    <source>
        <dbReference type="EMBL" id="MCR2045589.1"/>
    </source>
</evidence>
<evidence type="ECO:0000256" key="5">
    <source>
        <dbReference type="ARBA" id="ARBA00023277"/>
    </source>
</evidence>
<organism evidence="9 10">
    <name type="scientific">Anaerosalibacter massiliensis</name>
    <dbReference type="NCBI Taxonomy" id="1347392"/>
    <lineage>
        <taxon>Bacteria</taxon>
        <taxon>Bacillati</taxon>
        <taxon>Bacillota</taxon>
        <taxon>Tissierellia</taxon>
        <taxon>Tissierellales</taxon>
        <taxon>Sporanaerobacteraceae</taxon>
        <taxon>Anaerosalibacter</taxon>
    </lineage>
</organism>
<dbReference type="CDD" id="cd20308">
    <property type="entry name" value="cupin_YdaE"/>
    <property type="match status" value="1"/>
</dbReference>
<dbReference type="GO" id="GO:0046872">
    <property type="term" value="F:metal ion binding"/>
    <property type="evidence" value="ECO:0007669"/>
    <property type="project" value="UniProtKB-KW"/>
</dbReference>
<dbReference type="EC" id="5.3.1.15" evidence="8"/>
<keyword evidence="5" id="KW-0119">Carbohydrate metabolism</keyword>
<evidence type="ECO:0000313" key="10">
    <source>
        <dbReference type="Proteomes" id="UP001142078"/>
    </source>
</evidence>
<name>A0A9X2ML34_9FIRM</name>
<evidence type="ECO:0000256" key="2">
    <source>
        <dbReference type="ARBA" id="ARBA00022723"/>
    </source>
</evidence>
<reference evidence="9" key="1">
    <citation type="submission" date="2022-07" db="EMBL/GenBank/DDBJ databases">
        <title>Enhanced cultured diversity of the mouse gut microbiota enables custom-made synthetic communities.</title>
        <authorList>
            <person name="Afrizal A."/>
        </authorList>
    </citation>
    <scope>NUCLEOTIDE SEQUENCE</scope>
    <source>
        <strain evidence="9">DSM 29482</strain>
    </source>
</reference>
<dbReference type="InterPro" id="IPR010864">
    <property type="entry name" value="D-lyxose_isomer"/>
</dbReference>
<evidence type="ECO:0000256" key="8">
    <source>
        <dbReference type="ARBA" id="ARBA00044972"/>
    </source>
</evidence>
<dbReference type="EMBL" id="JANJZL010000022">
    <property type="protein sequence ID" value="MCR2045589.1"/>
    <property type="molecule type" value="Genomic_DNA"/>
</dbReference>
<accession>A0A9X2ML34</accession>
<dbReference type="Pfam" id="PF07385">
    <property type="entry name" value="Lyx_isomer"/>
    <property type="match status" value="1"/>
</dbReference>
<evidence type="ECO:0000256" key="4">
    <source>
        <dbReference type="ARBA" id="ARBA00023235"/>
    </source>
</evidence>
<evidence type="ECO:0000256" key="6">
    <source>
        <dbReference type="ARBA" id="ARBA00044907"/>
    </source>
</evidence>
<dbReference type="SUPFAM" id="SSF51182">
    <property type="entry name" value="RmlC-like cupins"/>
    <property type="match status" value="1"/>
</dbReference>
<keyword evidence="4 9" id="KW-0413">Isomerase</keyword>
<dbReference type="RefSeq" id="WP_257490767.1">
    <property type="nucleotide sequence ID" value="NZ_JANJZL010000022.1"/>
</dbReference>
<dbReference type="Proteomes" id="UP001142078">
    <property type="component" value="Unassembled WGS sequence"/>
</dbReference>
<protein>
    <recommendedName>
        <fullName evidence="8">D-lyxose ketol-isomerase</fullName>
        <ecNumber evidence="8">5.3.1.15</ecNumber>
    </recommendedName>
</protein>
<dbReference type="AlphaFoldDB" id="A0A9X2ML34"/>
<comment type="cofactor">
    <cofactor evidence="1">
        <name>Mn(2+)</name>
        <dbReference type="ChEBI" id="CHEBI:29035"/>
    </cofactor>
</comment>
<keyword evidence="3" id="KW-0464">Manganese</keyword>
<keyword evidence="10" id="KW-1185">Reference proteome</keyword>
<comment type="similarity">
    <text evidence="7">Belongs to the D-lyxose ketol-isomerase family.</text>
</comment>
<dbReference type="GO" id="GO:0047828">
    <property type="term" value="F:D-lyxose ketol-isomerase activity"/>
    <property type="evidence" value="ECO:0007669"/>
    <property type="project" value="UniProtKB-EC"/>
</dbReference>
<dbReference type="InterPro" id="IPR014710">
    <property type="entry name" value="RmlC-like_jellyroll"/>
</dbReference>
<evidence type="ECO:0000256" key="7">
    <source>
        <dbReference type="ARBA" id="ARBA00044951"/>
    </source>
</evidence>
<comment type="caution">
    <text evidence="9">The sequence shown here is derived from an EMBL/GenBank/DDBJ whole genome shotgun (WGS) entry which is preliminary data.</text>
</comment>
<proteinExistence type="inferred from homology"/>